<dbReference type="EMBL" id="CP053015">
    <property type="protein sequence ID" value="QJQ31211.1"/>
    <property type="molecule type" value="Genomic_DNA"/>
</dbReference>
<name>A0A6M4AW54_9SPHN</name>
<keyword evidence="2" id="KW-0378">Hydrolase</keyword>
<dbReference type="AlphaFoldDB" id="A0A6M4AW54"/>
<evidence type="ECO:0000313" key="3">
    <source>
        <dbReference type="Proteomes" id="UP000503018"/>
    </source>
</evidence>
<dbReference type="Gene3D" id="1.10.10.2520">
    <property type="entry name" value="Cell wall hydrolase SleB, domain 1"/>
    <property type="match status" value="1"/>
</dbReference>
<dbReference type="InterPro" id="IPR042047">
    <property type="entry name" value="SleB_dom1"/>
</dbReference>
<organism evidence="2 3">
    <name type="scientific">Sphingomonas lacunae</name>
    <dbReference type="NCBI Taxonomy" id="2698828"/>
    <lineage>
        <taxon>Bacteria</taxon>
        <taxon>Pseudomonadati</taxon>
        <taxon>Pseudomonadota</taxon>
        <taxon>Alphaproteobacteria</taxon>
        <taxon>Sphingomonadales</taxon>
        <taxon>Sphingomonadaceae</taxon>
        <taxon>Sphingomonas</taxon>
    </lineage>
</organism>
<proteinExistence type="predicted"/>
<gene>
    <name evidence="2" type="ORF">GV829_01090</name>
</gene>
<dbReference type="RefSeq" id="WP_169943427.1">
    <property type="nucleotide sequence ID" value="NZ_CP053015.1"/>
</dbReference>
<reference evidence="2 3" key="1">
    <citation type="submission" date="2020-01" db="EMBL/GenBank/DDBJ databases">
        <title>Sphingomonas sp. strain CSW-10.</title>
        <authorList>
            <person name="Chen W.-M."/>
        </authorList>
    </citation>
    <scope>NUCLEOTIDE SEQUENCE [LARGE SCALE GENOMIC DNA]</scope>
    <source>
        <strain evidence="2 3">CSW-10</strain>
    </source>
</reference>
<evidence type="ECO:0000259" key="1">
    <source>
        <dbReference type="Pfam" id="PF07486"/>
    </source>
</evidence>
<keyword evidence="3" id="KW-1185">Reference proteome</keyword>
<dbReference type="KEGG" id="slan:GV829_01090"/>
<sequence length="218" mass="23246">MSSKIGVHWQALPAVAVATAFLFAVSDKGYSAETDSNAMVVAAAPVTLPTGNEAPMASTIAPDAVETVPARGDDTPIAPGGVVFEETLAEAPAANRLSLSDEDMTCLAKIIHHESANQPEAGQLAVAHVVLNRLASPRFPKTVCAIALQPRQFFNVHAYDPSGDRRWTNSQRIARMAVEGHGDDHAPGALFFHTAGHNSAFFRSRPRVVQIAGHVFYR</sequence>
<feature type="domain" description="Cell wall hydrolase SleB" evidence="1">
    <location>
        <begin position="118"/>
        <end position="217"/>
    </location>
</feature>
<dbReference type="Pfam" id="PF07486">
    <property type="entry name" value="Hydrolase_2"/>
    <property type="match status" value="1"/>
</dbReference>
<dbReference type="GO" id="GO:0016787">
    <property type="term" value="F:hydrolase activity"/>
    <property type="evidence" value="ECO:0007669"/>
    <property type="project" value="UniProtKB-KW"/>
</dbReference>
<evidence type="ECO:0000313" key="2">
    <source>
        <dbReference type="EMBL" id="QJQ31211.1"/>
    </source>
</evidence>
<dbReference type="InterPro" id="IPR011105">
    <property type="entry name" value="Cell_wall_hydrolase_SleB"/>
</dbReference>
<accession>A0A6M4AW54</accession>
<dbReference type="Proteomes" id="UP000503018">
    <property type="component" value="Chromosome"/>
</dbReference>
<protein>
    <submittedName>
        <fullName evidence="2">Cell wall hydrolase</fullName>
    </submittedName>
</protein>